<dbReference type="EMBL" id="JAVREJ010000024">
    <property type="protein sequence ID" value="MDT0353016.1"/>
    <property type="molecule type" value="Genomic_DNA"/>
</dbReference>
<gene>
    <name evidence="1" type="ORF">RM445_26225</name>
</gene>
<name>A0ABU2NGD4_9PSEU</name>
<sequence length="56" mass="6356">MAAQVTLTEPEVRAFSSLLSRVSERLATYEEQTHQDKRHAEELKAAADDLLSRLDQ</sequence>
<proteinExistence type="predicted"/>
<dbReference type="RefSeq" id="WP_311559528.1">
    <property type="nucleotide sequence ID" value="NZ_JAVREJ010000024.1"/>
</dbReference>
<organism evidence="1 2">
    <name type="scientific">Pseudonocardia charpentierae</name>
    <dbReference type="NCBI Taxonomy" id="3075545"/>
    <lineage>
        <taxon>Bacteria</taxon>
        <taxon>Bacillati</taxon>
        <taxon>Actinomycetota</taxon>
        <taxon>Actinomycetes</taxon>
        <taxon>Pseudonocardiales</taxon>
        <taxon>Pseudonocardiaceae</taxon>
        <taxon>Pseudonocardia</taxon>
    </lineage>
</organism>
<evidence type="ECO:0000313" key="1">
    <source>
        <dbReference type="EMBL" id="MDT0353016.1"/>
    </source>
</evidence>
<accession>A0ABU2NGD4</accession>
<dbReference type="Proteomes" id="UP001183202">
    <property type="component" value="Unassembled WGS sequence"/>
</dbReference>
<evidence type="ECO:0000313" key="2">
    <source>
        <dbReference type="Proteomes" id="UP001183202"/>
    </source>
</evidence>
<keyword evidence="2" id="KW-1185">Reference proteome</keyword>
<protein>
    <submittedName>
        <fullName evidence="1">Uncharacterized protein</fullName>
    </submittedName>
</protein>
<reference evidence="2" key="1">
    <citation type="submission" date="2023-07" db="EMBL/GenBank/DDBJ databases">
        <title>30 novel species of actinomycetes from the DSMZ collection.</title>
        <authorList>
            <person name="Nouioui I."/>
        </authorList>
    </citation>
    <scope>NUCLEOTIDE SEQUENCE [LARGE SCALE GENOMIC DNA]</scope>
    <source>
        <strain evidence="2">DSM 45834</strain>
    </source>
</reference>
<comment type="caution">
    <text evidence="1">The sequence shown here is derived from an EMBL/GenBank/DDBJ whole genome shotgun (WGS) entry which is preliminary data.</text>
</comment>